<evidence type="ECO:0000259" key="2">
    <source>
        <dbReference type="SMART" id="SM00899"/>
    </source>
</evidence>
<dbReference type="InterPro" id="IPR008988">
    <property type="entry name" value="Transcriptional_repressor_C"/>
</dbReference>
<keyword evidence="4" id="KW-1185">Reference proteome</keyword>
<evidence type="ECO:0000313" key="3">
    <source>
        <dbReference type="EMBL" id="BDE95471.1"/>
    </source>
</evidence>
<dbReference type="EMBL" id="AP025564">
    <property type="protein sequence ID" value="BDE95471.1"/>
    <property type="molecule type" value="Genomic_DNA"/>
</dbReference>
<dbReference type="InterPro" id="IPR007167">
    <property type="entry name" value="Fe-transptr_FeoA-like"/>
</dbReference>
<protein>
    <recommendedName>
        <fullName evidence="2">Ferrous iron transporter FeoA-like domain-containing protein</fullName>
    </recommendedName>
</protein>
<dbReference type="PANTHER" id="PTHR43151:SF1">
    <property type="entry name" value="SSR2333 PROTEIN"/>
    <property type="match status" value="1"/>
</dbReference>
<organism evidence="3 4">
    <name type="scientific">Raoultibacter timonensis</name>
    <dbReference type="NCBI Taxonomy" id="1907662"/>
    <lineage>
        <taxon>Bacteria</taxon>
        <taxon>Bacillati</taxon>
        <taxon>Actinomycetota</taxon>
        <taxon>Coriobacteriia</taxon>
        <taxon>Eggerthellales</taxon>
        <taxon>Eggerthellaceae</taxon>
        <taxon>Raoultibacter</taxon>
    </lineage>
</organism>
<dbReference type="Gene3D" id="2.30.30.90">
    <property type="match status" value="1"/>
</dbReference>
<dbReference type="SMART" id="SM00899">
    <property type="entry name" value="FeoA"/>
    <property type="match status" value="1"/>
</dbReference>
<accession>A0ABN6MGM7</accession>
<dbReference type="Pfam" id="PF04023">
    <property type="entry name" value="FeoA"/>
    <property type="match status" value="1"/>
</dbReference>
<sequence length="70" mass="7439">MPLSFLGRGQSATIAKVRGKGDLHHHLENLGFVEGAEVSVVSEMGGNLIVEIKGSQVALNKQVATRIITQ</sequence>
<keyword evidence="1" id="KW-0408">Iron</keyword>
<evidence type="ECO:0000256" key="1">
    <source>
        <dbReference type="ARBA" id="ARBA00023004"/>
    </source>
</evidence>
<name>A0ABN6MGM7_9ACTN</name>
<proteinExistence type="predicted"/>
<dbReference type="InterPro" id="IPR053184">
    <property type="entry name" value="FeoA-like"/>
</dbReference>
<dbReference type="SUPFAM" id="SSF50037">
    <property type="entry name" value="C-terminal domain of transcriptional repressors"/>
    <property type="match status" value="1"/>
</dbReference>
<dbReference type="Proteomes" id="UP001320544">
    <property type="component" value="Chromosome"/>
</dbReference>
<dbReference type="PANTHER" id="PTHR43151">
    <property type="entry name" value="FEOA FAMILY PROTEIN"/>
    <property type="match status" value="1"/>
</dbReference>
<dbReference type="InterPro" id="IPR038157">
    <property type="entry name" value="FeoA_core_dom"/>
</dbReference>
<feature type="domain" description="Ferrous iron transporter FeoA-like" evidence="2">
    <location>
        <begin position="1"/>
        <end position="70"/>
    </location>
</feature>
<reference evidence="3 4" key="1">
    <citation type="submission" date="2022-01" db="EMBL/GenBank/DDBJ databases">
        <title>Novel bile acid biosynthetic pathways are enriched in the microbiome of centenarians.</title>
        <authorList>
            <person name="Sato Y."/>
            <person name="Atarashi K."/>
            <person name="Plichta R.D."/>
            <person name="Arai Y."/>
            <person name="Sasajima S."/>
            <person name="Kearney M.S."/>
            <person name="Suda W."/>
            <person name="Takeshita K."/>
            <person name="Sasaki T."/>
            <person name="Okamoto S."/>
            <person name="Skelly N.A."/>
            <person name="Okamura Y."/>
            <person name="Vlamakis H."/>
            <person name="Li Y."/>
            <person name="Tanoue T."/>
            <person name="Takei H."/>
            <person name="Nittono H."/>
            <person name="Narushima S."/>
            <person name="Irie J."/>
            <person name="Itoh H."/>
            <person name="Moriya K."/>
            <person name="Sugiura Y."/>
            <person name="Suematsu M."/>
            <person name="Moritoki N."/>
            <person name="Shibata S."/>
            <person name="Littman R.D."/>
            <person name="Fischbach A.M."/>
            <person name="Uwamino Y."/>
            <person name="Inoue T."/>
            <person name="Honda A."/>
            <person name="Hattori M."/>
            <person name="Murai T."/>
            <person name="Xavier J.R."/>
            <person name="Hirose N."/>
            <person name="Honda K."/>
        </authorList>
    </citation>
    <scope>NUCLEOTIDE SEQUENCE [LARGE SCALE GENOMIC DNA]</scope>
    <source>
        <strain evidence="3 4">CE91-St30</strain>
    </source>
</reference>
<gene>
    <name evidence="3" type="ORF">CE91St30_08040</name>
</gene>
<evidence type="ECO:0000313" key="4">
    <source>
        <dbReference type="Proteomes" id="UP001320544"/>
    </source>
</evidence>